<name>A0A521DWJ2_9BACT</name>
<dbReference type="SUPFAM" id="SSF51735">
    <property type="entry name" value="NAD(P)-binding Rossmann-fold domains"/>
    <property type="match status" value="1"/>
</dbReference>
<dbReference type="InterPro" id="IPR011032">
    <property type="entry name" value="GroES-like_sf"/>
</dbReference>
<dbReference type="EMBL" id="FXTP01000009">
    <property type="protein sequence ID" value="SMO76109.1"/>
    <property type="molecule type" value="Genomic_DNA"/>
</dbReference>
<protein>
    <submittedName>
        <fullName evidence="2">NADPH:quinone reductase</fullName>
    </submittedName>
</protein>
<dbReference type="Pfam" id="PF13602">
    <property type="entry name" value="ADH_zinc_N_2"/>
    <property type="match status" value="1"/>
</dbReference>
<reference evidence="2 3" key="1">
    <citation type="submission" date="2017-05" db="EMBL/GenBank/DDBJ databases">
        <authorList>
            <person name="Varghese N."/>
            <person name="Submissions S."/>
        </authorList>
    </citation>
    <scope>NUCLEOTIDE SEQUENCE [LARGE SCALE GENOMIC DNA]</scope>
    <source>
        <strain evidence="2 3">DSM 21985</strain>
    </source>
</reference>
<dbReference type="SMART" id="SM00829">
    <property type="entry name" value="PKS_ER"/>
    <property type="match status" value="1"/>
</dbReference>
<evidence type="ECO:0000259" key="1">
    <source>
        <dbReference type="SMART" id="SM00829"/>
    </source>
</evidence>
<organism evidence="2 3">
    <name type="scientific">Gracilimonas mengyeensis</name>
    <dbReference type="NCBI Taxonomy" id="1302730"/>
    <lineage>
        <taxon>Bacteria</taxon>
        <taxon>Pseudomonadati</taxon>
        <taxon>Balneolota</taxon>
        <taxon>Balneolia</taxon>
        <taxon>Balneolales</taxon>
        <taxon>Balneolaceae</taxon>
        <taxon>Gracilimonas</taxon>
    </lineage>
</organism>
<dbReference type="Proteomes" id="UP000317557">
    <property type="component" value="Unassembled WGS sequence"/>
</dbReference>
<dbReference type="GO" id="GO:0016491">
    <property type="term" value="F:oxidoreductase activity"/>
    <property type="evidence" value="ECO:0007669"/>
    <property type="project" value="InterPro"/>
</dbReference>
<dbReference type="Pfam" id="PF08240">
    <property type="entry name" value="ADH_N"/>
    <property type="match status" value="1"/>
</dbReference>
<dbReference type="InterPro" id="IPR050700">
    <property type="entry name" value="YIM1/Zinc_Alcohol_DH_Fams"/>
</dbReference>
<dbReference type="SUPFAM" id="SSF50129">
    <property type="entry name" value="GroES-like"/>
    <property type="match status" value="1"/>
</dbReference>
<dbReference type="RefSeq" id="WP_221930310.1">
    <property type="nucleotide sequence ID" value="NZ_FXTP01000009.1"/>
</dbReference>
<dbReference type="AlphaFoldDB" id="A0A521DWJ2"/>
<feature type="domain" description="Enoyl reductase (ER)" evidence="1">
    <location>
        <begin position="2"/>
        <end position="258"/>
    </location>
</feature>
<evidence type="ECO:0000313" key="2">
    <source>
        <dbReference type="EMBL" id="SMO76109.1"/>
    </source>
</evidence>
<dbReference type="InterPro" id="IPR036291">
    <property type="entry name" value="NAD(P)-bd_dom_sf"/>
</dbReference>
<dbReference type="PANTHER" id="PTHR11695:SF648">
    <property type="entry name" value="ZINC-BINDING OXIDOREDUCTASE"/>
    <property type="match status" value="1"/>
</dbReference>
<evidence type="ECO:0000313" key="3">
    <source>
        <dbReference type="Proteomes" id="UP000317557"/>
    </source>
</evidence>
<dbReference type="Gene3D" id="3.90.180.10">
    <property type="entry name" value="Medium-chain alcohol dehydrogenases, catalytic domain"/>
    <property type="match status" value="1"/>
</dbReference>
<dbReference type="InterPro" id="IPR013154">
    <property type="entry name" value="ADH-like_N"/>
</dbReference>
<sequence>MGKPRNPITGSDFAGIVESVGNEVSQFKPGDRVMGLNTDQLSSHCEYIVIGEDEAVVKIPDELSFSVAAASLEGAHYAYNFIKRIPDLPGKKVLVNGATGAIGSAGLQFLKYHGALVTAVCRAEHEDIVRDMGVDAVIAYDRVDFTQTDSKFDVVFDAVGKSTFGKCRRVLTQQGLYISSELGPKVQNPLLALITPLGKGQQVKFPVPTDTKRSLNYIMDRLKDGSFKPLIDREYAFDDIREAYRYVLQGEKVGNVILNFQA</sequence>
<accession>A0A521DWJ2</accession>
<keyword evidence="3" id="KW-1185">Reference proteome</keyword>
<dbReference type="PANTHER" id="PTHR11695">
    <property type="entry name" value="ALCOHOL DEHYDROGENASE RELATED"/>
    <property type="match status" value="1"/>
</dbReference>
<gene>
    <name evidence="2" type="ORF">SAMN06265219_109177</name>
</gene>
<dbReference type="InterPro" id="IPR020843">
    <property type="entry name" value="ER"/>
</dbReference>
<dbReference type="Gene3D" id="3.40.50.720">
    <property type="entry name" value="NAD(P)-binding Rossmann-like Domain"/>
    <property type="match status" value="1"/>
</dbReference>
<dbReference type="CDD" id="cd08267">
    <property type="entry name" value="MDR1"/>
    <property type="match status" value="1"/>
</dbReference>
<proteinExistence type="predicted"/>